<dbReference type="FunFam" id="3.90.1750.10:FF:000025">
    <property type="entry name" value="Putative E3 ubiquitin-protein ligase HECTD3"/>
    <property type="match status" value="1"/>
</dbReference>
<feature type="domain" description="DOC" evidence="10">
    <location>
        <begin position="1011"/>
        <end position="1191"/>
    </location>
</feature>
<evidence type="ECO:0000313" key="12">
    <source>
        <dbReference type="Proteomes" id="UP000031443"/>
    </source>
</evidence>
<dbReference type="Pfam" id="PF00632">
    <property type="entry name" value="HECT"/>
    <property type="match status" value="1"/>
</dbReference>
<evidence type="ECO:0000256" key="2">
    <source>
        <dbReference type="ARBA" id="ARBA00022723"/>
    </source>
</evidence>
<protein>
    <submittedName>
        <fullName evidence="11">Zinc finger SWIM domain-containing protein 5</fullName>
    </submittedName>
</protein>
<keyword evidence="12" id="KW-1185">Reference proteome</keyword>
<dbReference type="SUPFAM" id="SSF56204">
    <property type="entry name" value="Hect, E3 ligase catalytic domain"/>
    <property type="match status" value="1"/>
</dbReference>
<dbReference type="CDD" id="cd08666">
    <property type="entry name" value="APC10-HECTD3"/>
    <property type="match status" value="1"/>
</dbReference>
<dbReference type="SUPFAM" id="SSF49785">
    <property type="entry name" value="Galactose-binding domain-like"/>
    <property type="match status" value="1"/>
</dbReference>
<evidence type="ECO:0000256" key="6">
    <source>
        <dbReference type="PROSITE-ProRule" id="PRU00104"/>
    </source>
</evidence>
<dbReference type="PROSITE" id="PS51284">
    <property type="entry name" value="DOC"/>
    <property type="match status" value="1"/>
</dbReference>
<name>M7BER6_CHEMY</name>
<evidence type="ECO:0000259" key="10">
    <source>
        <dbReference type="PROSITE" id="PS51284"/>
    </source>
</evidence>
<dbReference type="PANTHER" id="PTHR22619">
    <property type="entry name" value="ZINC FINGER SWIM DOMAIN CONTAINING PROTEIN 4, 5, 6"/>
    <property type="match status" value="1"/>
</dbReference>
<keyword evidence="1" id="KW-0808">Transferase</keyword>
<dbReference type="Proteomes" id="UP000031443">
    <property type="component" value="Unassembled WGS sequence"/>
</dbReference>
<organism evidence="11 12">
    <name type="scientific">Chelonia mydas</name>
    <name type="common">Green sea-turtle</name>
    <name type="synonym">Chelonia agassizi</name>
    <dbReference type="NCBI Taxonomy" id="8469"/>
    <lineage>
        <taxon>Eukaryota</taxon>
        <taxon>Metazoa</taxon>
        <taxon>Chordata</taxon>
        <taxon>Craniata</taxon>
        <taxon>Vertebrata</taxon>
        <taxon>Euteleostomi</taxon>
        <taxon>Archelosauria</taxon>
        <taxon>Testudinata</taxon>
        <taxon>Testudines</taxon>
        <taxon>Cryptodira</taxon>
        <taxon>Durocryptodira</taxon>
        <taxon>Americhelydia</taxon>
        <taxon>Chelonioidea</taxon>
        <taxon>Cheloniidae</taxon>
        <taxon>Chelonia</taxon>
    </lineage>
</organism>
<keyword evidence="2" id="KW-0479">Metal-binding</keyword>
<dbReference type="InterPro" id="IPR000569">
    <property type="entry name" value="HECT_dom"/>
</dbReference>
<dbReference type="InterPro" id="IPR007527">
    <property type="entry name" value="Znf_SWIM"/>
</dbReference>
<dbReference type="PROSITE" id="PS50966">
    <property type="entry name" value="ZF_SWIM"/>
    <property type="match status" value="1"/>
</dbReference>
<dbReference type="SMART" id="SM00119">
    <property type="entry name" value="HECTc"/>
    <property type="match status" value="1"/>
</dbReference>
<dbReference type="InterPro" id="IPR004939">
    <property type="entry name" value="APC_su10/DOC_dom"/>
</dbReference>
<dbReference type="Pfam" id="PF21055">
    <property type="entry name" value="ZSWIM4-8_C"/>
    <property type="match status" value="1"/>
</dbReference>
<dbReference type="InterPro" id="IPR008979">
    <property type="entry name" value="Galactose-bd-like_sf"/>
</dbReference>
<dbReference type="InterPro" id="IPR048370">
    <property type="entry name" value="ZSWIM4-8_C"/>
</dbReference>
<dbReference type="SMART" id="SM01337">
    <property type="entry name" value="APC10"/>
    <property type="match status" value="1"/>
</dbReference>
<accession>M7BER6</accession>
<dbReference type="GO" id="GO:0008270">
    <property type="term" value="F:zinc ion binding"/>
    <property type="evidence" value="ECO:0007669"/>
    <property type="project" value="UniProtKB-KW"/>
</dbReference>
<proteinExistence type="predicted"/>
<evidence type="ECO:0000256" key="7">
    <source>
        <dbReference type="PROSITE-ProRule" id="PRU00325"/>
    </source>
</evidence>
<dbReference type="InterPro" id="IPR035983">
    <property type="entry name" value="Hect_E3_ubiquitin_ligase"/>
</dbReference>
<sequence>MTYKVAISFDRCKITSVTCGCGNKDIFYCAHVVALSLYRIRKPEQVKLRLPISETLFQMNRDQLQKFVQYLITEHHTEVLPTAQKLADDILSSNSEINQTHGALWVCVVLNPHCKLEEKSCWLRQLRKWGDMDVCPLEDGSYGNELPNITNALTQSSNHSQDSLARPRRTVFTRAIEGCDLHWQDSHLQRIISSDFYVSPSYQREGESLLFNSQGQPLWLEHVPTACARVDALRSHGYPKEALRLTVAIINTLRLQQQRQLEIYKHQKKELLQRGATTITNLEGWVGHPLNPVGCLFLTLTEACRLEEENCLEISDAGDSKPPVYRHVPVATGCQDSGESYLSLALEVALMGMGQQRVMPEGLYAQDKVCHNEEQIIARLQELELEAVLVQTLRKQCILLLEGGPFSGLGEVIHRESVPMHTFAKYLFSALLPHDADLAYKLALRAMRLPVLETTAPSGDVTHPHHLVSVVPSRYPRWFTLGHLESQQCELASTMLTAAKGDMLRLRTVLEAIQKNIHSSSLIFKLAQDAFKIATPADSNPDTTLLNVALELGLQVMRMTLSTLNWRRREMVRWLVTCATEVGVRALLSILQNWYTLFTPSFPPTEATSIVAATVMSHNTILRLSLDYPQREELAGCARTLALQCAMKDPQNCFLSALTLCEKDHIAFETAYQIVIDAAATGMTYSQLFTIARYMEHRGYPLRAFKLASLAMTHLNLAYNQDTHPAINDVLWACALSHSLGKNELAAIIPLVVKSVHCATVLSDILRRCTMTAPGLAGIPGRRNSGKLMSTDKAPLRQLLDATISAYINTTHSRLTHISPRHYGEFIEFLSKARETFLLAQDGHLQFAQFIDNLKQIYKGKKKLMMLVRERFGESPARGRAGKKLARLAVELRKGTCVRATGEEYCNSQGLWVKLCQEQLEEYKGSSELEEGWILVCKHAEGGDRLVPVESTDRIQRQQQLFGIDYKPVNRWEQVVDLTYSLRLGAKPKTMEPDEAAVQKLRFVPPTWSYECDEDLVHFLYDHLGKEDENLGSVKQYVESIDVSSYTEDFNVSCLTDGNADTYWESDGSQGQHWVRLTMKKGTIVKKLLLTVDTTDENFMPKRIAVYGGEGDSLKKLSDVGIDESYIGDVCVLEDMTTHLPIIEIRIVECRDDGIDVRLRGIKIKSSRQRELGLSADMFQQASLVRYPRLEGTDPDLLYRRAVVIQRFIKLLDSVLHHLVPAWDHTVGTFSWLKVHEGLKPSDKYEKPLDYRWPLRYDQWWECKFIAEGIIDQGGGFRDSLADMSEELCPSSAESPVPLPFFVRTSNQGNGTGEARDMYVPNPSCKEFAKYEWIGQIMGAALRGKEFLVLALPGFVWKQLTGEEVSWSKDFPAVDSVLVKLLEVMEVMDKETFEFKFGQELTYTTVLSDQRVVELIPNGGSTVVRYEDRKEFIRLVQKARLEESKEQITAMQAGLLKVVPQAVLDLFTWQELEKKVCGDPEVTVDALKKLTRFEDFEPSDTRVQYFWEALSNFTNEDRSRFLRFVTGRSRLPARIYIYPDKLGSETTDALPESSTCSSSLYLPSYATAKVYEEKLRYAAYNCVAIDTDMSPWEE</sequence>
<dbReference type="EMBL" id="KB534131">
    <property type="protein sequence ID" value="EMP34075.1"/>
    <property type="molecule type" value="Genomic_DNA"/>
</dbReference>
<evidence type="ECO:0000259" key="9">
    <source>
        <dbReference type="PROSITE" id="PS50966"/>
    </source>
</evidence>
<dbReference type="Pfam" id="PF03256">
    <property type="entry name" value="ANAPC10"/>
    <property type="match status" value="1"/>
</dbReference>
<evidence type="ECO:0000256" key="4">
    <source>
        <dbReference type="ARBA" id="ARBA00022786"/>
    </source>
</evidence>
<feature type="active site" description="Glycyl thioester intermediate" evidence="6">
    <location>
        <position position="1556"/>
    </location>
</feature>
<evidence type="ECO:0000256" key="3">
    <source>
        <dbReference type="ARBA" id="ARBA00022771"/>
    </source>
</evidence>
<dbReference type="GO" id="GO:0031462">
    <property type="term" value="C:Cul2-RING ubiquitin ligase complex"/>
    <property type="evidence" value="ECO:0007669"/>
    <property type="project" value="TreeGrafter"/>
</dbReference>
<evidence type="ECO:0000256" key="5">
    <source>
        <dbReference type="ARBA" id="ARBA00022833"/>
    </source>
</evidence>
<keyword evidence="5" id="KW-0862">Zinc</keyword>
<evidence type="ECO:0000313" key="11">
    <source>
        <dbReference type="EMBL" id="EMP34075.1"/>
    </source>
</evidence>
<feature type="domain" description="SWIM-type" evidence="9">
    <location>
        <begin position="3"/>
        <end position="40"/>
    </location>
</feature>
<dbReference type="GO" id="GO:0004842">
    <property type="term" value="F:ubiquitin-protein transferase activity"/>
    <property type="evidence" value="ECO:0007669"/>
    <property type="project" value="InterPro"/>
</dbReference>
<evidence type="ECO:0000256" key="1">
    <source>
        <dbReference type="ARBA" id="ARBA00022679"/>
    </source>
</evidence>
<gene>
    <name evidence="11" type="ORF">UY3_08769</name>
</gene>
<dbReference type="Gene3D" id="3.30.2160.10">
    <property type="entry name" value="Hect, E3 ligase catalytic domain"/>
    <property type="match status" value="1"/>
</dbReference>
<reference evidence="12" key="1">
    <citation type="journal article" date="2013" name="Nat. Genet.">
        <title>The draft genomes of soft-shell turtle and green sea turtle yield insights into the development and evolution of the turtle-specific body plan.</title>
        <authorList>
            <person name="Wang Z."/>
            <person name="Pascual-Anaya J."/>
            <person name="Zadissa A."/>
            <person name="Li W."/>
            <person name="Niimura Y."/>
            <person name="Huang Z."/>
            <person name="Li C."/>
            <person name="White S."/>
            <person name="Xiong Z."/>
            <person name="Fang D."/>
            <person name="Wang B."/>
            <person name="Ming Y."/>
            <person name="Chen Y."/>
            <person name="Zheng Y."/>
            <person name="Kuraku S."/>
            <person name="Pignatelli M."/>
            <person name="Herrero J."/>
            <person name="Beal K."/>
            <person name="Nozawa M."/>
            <person name="Li Q."/>
            <person name="Wang J."/>
            <person name="Zhang H."/>
            <person name="Yu L."/>
            <person name="Shigenobu S."/>
            <person name="Wang J."/>
            <person name="Liu J."/>
            <person name="Flicek P."/>
            <person name="Searle S."/>
            <person name="Wang J."/>
            <person name="Kuratani S."/>
            <person name="Yin Y."/>
            <person name="Aken B."/>
            <person name="Zhang G."/>
            <person name="Irie N."/>
        </authorList>
    </citation>
    <scope>NUCLEOTIDE SEQUENCE [LARGE SCALE GENOMIC DNA]</scope>
</reference>
<dbReference type="Gene3D" id="3.30.2410.10">
    <property type="entry name" value="Hect, E3 ligase catalytic domain"/>
    <property type="match status" value="1"/>
</dbReference>
<dbReference type="Gene3D" id="2.60.120.260">
    <property type="entry name" value="Galactose-binding domain-like"/>
    <property type="match status" value="1"/>
</dbReference>
<evidence type="ECO:0000259" key="8">
    <source>
        <dbReference type="PROSITE" id="PS50237"/>
    </source>
</evidence>
<keyword evidence="3 7" id="KW-0863">Zinc-finger</keyword>
<dbReference type="eggNOG" id="KOG3615">
    <property type="taxonomic scope" value="Eukaryota"/>
</dbReference>
<keyword evidence="4 6" id="KW-0833">Ubl conjugation pathway</keyword>
<dbReference type="Gene3D" id="3.90.1750.10">
    <property type="entry name" value="Hect, E3 ligase catalytic domains"/>
    <property type="match status" value="1"/>
</dbReference>
<dbReference type="PANTHER" id="PTHR22619:SF2">
    <property type="entry name" value="ZINC FINGER SWIM DOMAIN-CONTAINING PROTEIN 5"/>
    <property type="match status" value="1"/>
</dbReference>
<feature type="domain" description="HECT" evidence="8">
    <location>
        <begin position="1245"/>
        <end position="1590"/>
    </location>
</feature>
<dbReference type="PROSITE" id="PS50237">
    <property type="entry name" value="HECT"/>
    <property type="match status" value="1"/>
</dbReference>